<dbReference type="Proteomes" id="UP000807504">
    <property type="component" value="Unassembled WGS sequence"/>
</dbReference>
<evidence type="ECO:0000256" key="1">
    <source>
        <dbReference type="ARBA" id="ARBA00002980"/>
    </source>
</evidence>
<evidence type="ECO:0000256" key="4">
    <source>
        <dbReference type="SAM" id="MobiDB-lite"/>
    </source>
</evidence>
<dbReference type="GO" id="GO:0062129">
    <property type="term" value="C:chitin-based extracellular matrix"/>
    <property type="evidence" value="ECO:0007669"/>
    <property type="project" value="TreeGrafter"/>
</dbReference>
<reference evidence="6" key="2">
    <citation type="submission" date="2020-06" db="EMBL/GenBank/DDBJ databases">
        <authorList>
            <person name="Sheffer M."/>
        </authorList>
    </citation>
    <scope>NUCLEOTIDE SEQUENCE</scope>
</reference>
<feature type="chain" id="PRO_5035945714" evidence="5">
    <location>
        <begin position="17"/>
        <end position="133"/>
    </location>
</feature>
<dbReference type="InterPro" id="IPR050468">
    <property type="entry name" value="Cuticle_Struct_Prot"/>
</dbReference>
<gene>
    <name evidence="6" type="ORF">HNY73_012601</name>
</gene>
<dbReference type="Pfam" id="PF00379">
    <property type="entry name" value="Chitin_bind_4"/>
    <property type="match status" value="1"/>
</dbReference>
<dbReference type="InterPro" id="IPR000618">
    <property type="entry name" value="Insect_cuticle"/>
</dbReference>
<proteinExistence type="predicted"/>
<organism evidence="6 7">
    <name type="scientific">Argiope bruennichi</name>
    <name type="common">Wasp spider</name>
    <name type="synonym">Aranea bruennichi</name>
    <dbReference type="NCBI Taxonomy" id="94029"/>
    <lineage>
        <taxon>Eukaryota</taxon>
        <taxon>Metazoa</taxon>
        <taxon>Ecdysozoa</taxon>
        <taxon>Arthropoda</taxon>
        <taxon>Chelicerata</taxon>
        <taxon>Arachnida</taxon>
        <taxon>Araneae</taxon>
        <taxon>Araneomorphae</taxon>
        <taxon>Entelegynae</taxon>
        <taxon>Araneoidea</taxon>
        <taxon>Araneidae</taxon>
        <taxon>Argiope</taxon>
    </lineage>
</organism>
<dbReference type="GO" id="GO:0008010">
    <property type="term" value="F:structural constituent of chitin-based larval cuticle"/>
    <property type="evidence" value="ECO:0007669"/>
    <property type="project" value="TreeGrafter"/>
</dbReference>
<sequence length="133" mass="14958">MKTLIILALTAVVANGATVYHPAWKPVESPYYVKDNSGNYAFGHHDANPGGPSFHSETGDISGKKVGSYGVRNRDGTFTIVDYVADQNGYRPNIRTSEKRRQRKESDRVRMPGNLDSSEMVYSRPFPYYYFAL</sequence>
<feature type="region of interest" description="Disordered" evidence="4">
    <location>
        <begin position="91"/>
        <end position="113"/>
    </location>
</feature>
<evidence type="ECO:0000313" key="7">
    <source>
        <dbReference type="Proteomes" id="UP000807504"/>
    </source>
</evidence>
<keyword evidence="7" id="KW-1185">Reference proteome</keyword>
<comment type="caution">
    <text evidence="6">The sequence shown here is derived from an EMBL/GenBank/DDBJ whole genome shotgun (WGS) entry which is preliminary data.</text>
</comment>
<protein>
    <submittedName>
        <fullName evidence="6">Cuticle protein 14 isoform b like protein</fullName>
    </submittedName>
</protein>
<dbReference type="PROSITE" id="PS51155">
    <property type="entry name" value="CHIT_BIND_RR_2"/>
    <property type="match status" value="1"/>
</dbReference>
<evidence type="ECO:0000313" key="6">
    <source>
        <dbReference type="EMBL" id="KAF8782301.1"/>
    </source>
</evidence>
<dbReference type="AlphaFoldDB" id="A0A8T0EX47"/>
<evidence type="ECO:0000256" key="2">
    <source>
        <dbReference type="ARBA" id="ARBA00022460"/>
    </source>
</evidence>
<feature type="signal peptide" evidence="5">
    <location>
        <begin position="1"/>
        <end position="16"/>
    </location>
</feature>
<dbReference type="PANTHER" id="PTHR10380">
    <property type="entry name" value="CUTICLE PROTEIN"/>
    <property type="match status" value="1"/>
</dbReference>
<evidence type="ECO:0000256" key="5">
    <source>
        <dbReference type="SAM" id="SignalP"/>
    </source>
</evidence>
<dbReference type="EMBL" id="JABXBU010001863">
    <property type="protein sequence ID" value="KAF8782301.1"/>
    <property type="molecule type" value="Genomic_DNA"/>
</dbReference>
<reference evidence="6" key="1">
    <citation type="journal article" date="2020" name="bioRxiv">
        <title>Chromosome-level reference genome of the European wasp spider Argiope bruennichi: a resource for studies on range expansion and evolutionary adaptation.</title>
        <authorList>
            <person name="Sheffer M.M."/>
            <person name="Hoppe A."/>
            <person name="Krehenwinkel H."/>
            <person name="Uhl G."/>
            <person name="Kuss A.W."/>
            <person name="Jensen L."/>
            <person name="Jensen C."/>
            <person name="Gillespie R.G."/>
            <person name="Hoff K.J."/>
            <person name="Prost S."/>
        </authorList>
    </citation>
    <scope>NUCLEOTIDE SEQUENCE</scope>
</reference>
<dbReference type="InterPro" id="IPR031311">
    <property type="entry name" value="CHIT_BIND_RR_consensus"/>
</dbReference>
<feature type="compositionally biased region" description="Basic and acidic residues" evidence="4">
    <location>
        <begin position="96"/>
        <end position="110"/>
    </location>
</feature>
<evidence type="ECO:0000256" key="3">
    <source>
        <dbReference type="PROSITE-ProRule" id="PRU00497"/>
    </source>
</evidence>
<dbReference type="OrthoDB" id="7789829at2759"/>
<dbReference type="PROSITE" id="PS00233">
    <property type="entry name" value="CHIT_BIND_RR_1"/>
    <property type="match status" value="1"/>
</dbReference>
<keyword evidence="2 3" id="KW-0193">Cuticle</keyword>
<accession>A0A8T0EX47</accession>
<keyword evidence="5" id="KW-0732">Signal</keyword>
<comment type="function">
    <text evidence="1">Component of the rigid cuticle of the spider.</text>
</comment>
<name>A0A8T0EX47_ARGBR</name>